<proteinExistence type="predicted"/>
<dbReference type="AlphaFoldDB" id="F4GLR6"/>
<dbReference type="Gene3D" id="2.40.160.20">
    <property type="match status" value="1"/>
</dbReference>
<sequence length="314" mass="34492">MSAIRTKTIVLALVLLVVGTALAFASSPLAYTYTWRWVINDPEVTSFRYQLDTMDGEWTVVDASVTSFSIDSDVGQRRFYLEQSYDGVIWSDVAWKDLGVPGPVELLPAAIVPVTEPVAVGQLNLRRFIVKLSLGAQYAVKDGSIYNTYDANGIYFDRLQPLATFGLVVDNLIRFGNTPWGLGLDVSAVYAPYLYAAGSSNPTGSVSTGGSDWSKIEWARFAHVVGFTVAPKVNVALSKTMHLSVFGGIWTSFPTKDDVEAGWNYNPDVFGWTAGLGWRWDISKKISLSLDASWNALPEYRHNAAGRLGVGYMF</sequence>
<keyword evidence="1" id="KW-0732">Signal</keyword>
<dbReference type="KEGG" id="scc:Spico_1250"/>
<accession>F4GLR6</accession>
<organism evidence="2 3">
    <name type="scientific">Parasphaerochaeta coccoides (strain ATCC BAA-1237 / DSM 17374 / SPN1)</name>
    <name type="common">Sphaerochaeta coccoides</name>
    <dbReference type="NCBI Taxonomy" id="760011"/>
    <lineage>
        <taxon>Bacteria</taxon>
        <taxon>Pseudomonadati</taxon>
        <taxon>Spirochaetota</taxon>
        <taxon>Spirochaetia</taxon>
        <taxon>Spirochaetales</taxon>
        <taxon>Sphaerochaetaceae</taxon>
        <taxon>Parasphaerochaeta</taxon>
    </lineage>
</organism>
<gene>
    <name evidence="2" type="ordered locus">Spico_1250</name>
</gene>
<feature type="signal peptide" evidence="1">
    <location>
        <begin position="1"/>
        <end position="23"/>
    </location>
</feature>
<dbReference type="InterPro" id="IPR011250">
    <property type="entry name" value="OMP/PagP_B-barrel"/>
</dbReference>
<evidence type="ECO:0000256" key="1">
    <source>
        <dbReference type="SAM" id="SignalP"/>
    </source>
</evidence>
<dbReference type="STRING" id="760011.Spico_1250"/>
<dbReference type="Proteomes" id="UP000007939">
    <property type="component" value="Chromosome"/>
</dbReference>
<dbReference type="EMBL" id="CP002659">
    <property type="protein sequence ID" value="AEC02460.1"/>
    <property type="molecule type" value="Genomic_DNA"/>
</dbReference>
<evidence type="ECO:0008006" key="4">
    <source>
        <dbReference type="Google" id="ProtNLM"/>
    </source>
</evidence>
<evidence type="ECO:0000313" key="3">
    <source>
        <dbReference type="Proteomes" id="UP000007939"/>
    </source>
</evidence>
<keyword evidence="3" id="KW-1185">Reference proteome</keyword>
<name>F4GLR6_PARC1</name>
<dbReference type="HOGENOM" id="CLU_803873_0_0_12"/>
<reference evidence="3" key="1">
    <citation type="submission" date="2011-04" db="EMBL/GenBank/DDBJ databases">
        <title>The complete genome of Spirochaeta coccoides DSM 17374.</title>
        <authorList>
            <person name="Lucas S."/>
            <person name="Copeland A."/>
            <person name="Lapidus A."/>
            <person name="Bruce D."/>
            <person name="Goodwin L."/>
            <person name="Pitluck S."/>
            <person name="Peters L."/>
            <person name="Kyrpides N."/>
            <person name="Mavromatis K."/>
            <person name="Pagani I."/>
            <person name="Ivanova N."/>
            <person name="Ovchinnikova G."/>
            <person name="Lu M."/>
            <person name="Detter J.C."/>
            <person name="Tapia R."/>
            <person name="Han C."/>
            <person name="Land M."/>
            <person name="Hauser L."/>
            <person name="Markowitz V."/>
            <person name="Cheng J.-F."/>
            <person name="Hugenholtz P."/>
            <person name="Woyke T."/>
            <person name="Wu D."/>
            <person name="Spring S."/>
            <person name="Schroeder M."/>
            <person name="Brambilla E."/>
            <person name="Klenk H.-P."/>
            <person name="Eisen J.A."/>
        </authorList>
    </citation>
    <scope>NUCLEOTIDE SEQUENCE [LARGE SCALE GENOMIC DNA]</scope>
    <source>
        <strain evidence="3">ATCC BAA-1237 / DSM 17374 / SPN1</strain>
    </source>
</reference>
<feature type="chain" id="PRO_5003313887" description="Outer membrane protein beta-barrel domain-containing protein" evidence="1">
    <location>
        <begin position="24"/>
        <end position="314"/>
    </location>
</feature>
<dbReference type="SUPFAM" id="SSF56925">
    <property type="entry name" value="OMPA-like"/>
    <property type="match status" value="1"/>
</dbReference>
<reference evidence="2 3" key="2">
    <citation type="journal article" date="2012" name="Stand. Genomic Sci.">
        <title>Complete genome sequence of the termite hindgut bacterium Spirochaeta coccoides type strain (SPN1(T)), reclassification in the genus Sphaerochaeta as Sphaerochaeta coccoides comb. nov. and emendations of the family Spirochaetaceae and the genus Sphaerochaeta.</title>
        <authorList>
            <person name="Abt B."/>
            <person name="Han C."/>
            <person name="Scheuner C."/>
            <person name="Lu M."/>
            <person name="Lapidus A."/>
            <person name="Nolan M."/>
            <person name="Lucas S."/>
            <person name="Hammon N."/>
            <person name="Deshpande S."/>
            <person name="Cheng J.F."/>
            <person name="Tapia R."/>
            <person name="Goodwin L.A."/>
            <person name="Pitluck S."/>
            <person name="Liolios K."/>
            <person name="Pagani I."/>
            <person name="Ivanova N."/>
            <person name="Mavromatis K."/>
            <person name="Mikhailova N."/>
            <person name="Huntemann M."/>
            <person name="Pati A."/>
            <person name="Chen A."/>
            <person name="Palaniappan K."/>
            <person name="Land M."/>
            <person name="Hauser L."/>
            <person name="Brambilla E.M."/>
            <person name="Rohde M."/>
            <person name="Spring S."/>
            <person name="Gronow S."/>
            <person name="Goker M."/>
            <person name="Woyke T."/>
            <person name="Bristow J."/>
            <person name="Eisen J.A."/>
            <person name="Markowitz V."/>
            <person name="Hugenholtz P."/>
            <person name="Kyrpides N.C."/>
            <person name="Klenk H.P."/>
            <person name="Detter J.C."/>
        </authorList>
    </citation>
    <scope>NUCLEOTIDE SEQUENCE [LARGE SCALE GENOMIC DNA]</scope>
    <source>
        <strain evidence="3">ATCC BAA-1237 / DSM 17374 / SPN1</strain>
    </source>
</reference>
<protein>
    <recommendedName>
        <fullName evidence="4">Outer membrane protein beta-barrel domain-containing protein</fullName>
    </recommendedName>
</protein>
<evidence type="ECO:0000313" key="2">
    <source>
        <dbReference type="EMBL" id="AEC02460.1"/>
    </source>
</evidence>
<dbReference type="RefSeq" id="WP_013739855.1">
    <property type="nucleotide sequence ID" value="NC_015436.1"/>
</dbReference>